<sequence length="112" mass="12806">MQELHSNHTQRLPSVEEEETAVAHHQKLHGLFSCWGKLRLASLWRSLRRCGSRRGRRGRLYVKRGSFKYDPLSYSQNFDDGGRDGDEESGYHRVFSSRLAALHPPTPPSGTT</sequence>
<accession>A0A4V6T4A7</accession>
<dbReference type="PANTHER" id="PTHR33168">
    <property type="entry name" value="STRESS INDUCED PROTEIN-RELATED"/>
    <property type="match status" value="1"/>
</dbReference>
<proteinExistence type="predicted"/>
<dbReference type="AlphaFoldDB" id="A0A4V6T4A7"/>
<name>A0A4V6T4A7_MUSBA</name>
<comment type="caution">
    <text evidence="2">The sequence shown here is derived from an EMBL/GenBank/DDBJ whole genome shotgun (WGS) entry which is preliminary data.</text>
</comment>
<evidence type="ECO:0000313" key="3">
    <source>
        <dbReference type="Proteomes" id="UP000317650"/>
    </source>
</evidence>
<protein>
    <submittedName>
        <fullName evidence="2">Uncharacterized protein</fullName>
    </submittedName>
</protein>
<keyword evidence="3" id="KW-1185">Reference proteome</keyword>
<feature type="region of interest" description="Disordered" evidence="1">
    <location>
        <begin position="1"/>
        <end position="20"/>
    </location>
</feature>
<organism evidence="2 3">
    <name type="scientific">Musa balbisiana</name>
    <name type="common">Banana</name>
    <dbReference type="NCBI Taxonomy" id="52838"/>
    <lineage>
        <taxon>Eukaryota</taxon>
        <taxon>Viridiplantae</taxon>
        <taxon>Streptophyta</taxon>
        <taxon>Embryophyta</taxon>
        <taxon>Tracheophyta</taxon>
        <taxon>Spermatophyta</taxon>
        <taxon>Magnoliopsida</taxon>
        <taxon>Liliopsida</taxon>
        <taxon>Zingiberales</taxon>
        <taxon>Musaceae</taxon>
        <taxon>Musa</taxon>
    </lineage>
</organism>
<gene>
    <name evidence="2" type="ORF">C4D60_Mb11t18900</name>
</gene>
<dbReference type="Proteomes" id="UP000317650">
    <property type="component" value="Chromosome 11"/>
</dbReference>
<reference evidence="2 3" key="1">
    <citation type="journal article" date="2019" name="Nat. Plants">
        <title>Genome sequencing of Musa balbisiana reveals subgenome evolution and function divergence in polyploid bananas.</title>
        <authorList>
            <person name="Yao X."/>
        </authorList>
    </citation>
    <scope>NUCLEOTIDE SEQUENCE [LARGE SCALE GENOMIC DNA]</scope>
    <source>
        <strain evidence="3">cv. DH-PKW</strain>
        <tissue evidence="2">Leaves</tissue>
    </source>
</reference>
<dbReference type="EMBL" id="PYDT01000007">
    <property type="protein sequence ID" value="THU56596.1"/>
    <property type="molecule type" value="Genomic_DNA"/>
</dbReference>
<evidence type="ECO:0000313" key="2">
    <source>
        <dbReference type="EMBL" id="THU56596.1"/>
    </source>
</evidence>
<evidence type="ECO:0000256" key="1">
    <source>
        <dbReference type="SAM" id="MobiDB-lite"/>
    </source>
</evidence>